<accession>A0A9W6D1A6</accession>
<dbReference type="InterPro" id="IPR001647">
    <property type="entry name" value="HTH_TetR"/>
</dbReference>
<organism evidence="7 8">
    <name type="scientific">Agromyces rhizosphaerae</name>
    <dbReference type="NCBI Taxonomy" id="88374"/>
    <lineage>
        <taxon>Bacteria</taxon>
        <taxon>Bacillati</taxon>
        <taxon>Actinomycetota</taxon>
        <taxon>Actinomycetes</taxon>
        <taxon>Micrococcales</taxon>
        <taxon>Microbacteriaceae</taxon>
        <taxon>Agromyces</taxon>
    </lineage>
</organism>
<proteinExistence type="predicted"/>
<dbReference type="InterPro" id="IPR039538">
    <property type="entry name" value="BetI_C"/>
</dbReference>
<gene>
    <name evidence="7" type="ORF">ARHIZOSPH14_19100</name>
</gene>
<comment type="caution">
    <text evidence="7">The sequence shown here is derived from an EMBL/GenBank/DDBJ whole genome shotgun (WGS) entry which is preliminary data.</text>
</comment>
<dbReference type="EMBL" id="BSDP01000001">
    <property type="protein sequence ID" value="GLI27668.1"/>
    <property type="molecule type" value="Genomic_DNA"/>
</dbReference>
<name>A0A9W6D1A6_9MICO</name>
<evidence type="ECO:0000256" key="3">
    <source>
        <dbReference type="ARBA" id="ARBA00023125"/>
    </source>
</evidence>
<keyword evidence="3 5" id="KW-0238">DNA-binding</keyword>
<evidence type="ECO:0000256" key="5">
    <source>
        <dbReference type="PROSITE-ProRule" id="PRU00335"/>
    </source>
</evidence>
<dbReference type="Pfam" id="PF00440">
    <property type="entry name" value="TetR_N"/>
    <property type="match status" value="1"/>
</dbReference>
<dbReference type="SUPFAM" id="SSF48498">
    <property type="entry name" value="Tetracyclin repressor-like, C-terminal domain"/>
    <property type="match status" value="1"/>
</dbReference>
<dbReference type="GO" id="GO:0003700">
    <property type="term" value="F:DNA-binding transcription factor activity"/>
    <property type="evidence" value="ECO:0007669"/>
    <property type="project" value="TreeGrafter"/>
</dbReference>
<dbReference type="GO" id="GO:0000976">
    <property type="term" value="F:transcription cis-regulatory region binding"/>
    <property type="evidence" value="ECO:0007669"/>
    <property type="project" value="TreeGrafter"/>
</dbReference>
<dbReference type="PANTHER" id="PTHR30055:SF234">
    <property type="entry name" value="HTH-TYPE TRANSCRIPTIONAL REGULATOR BETI"/>
    <property type="match status" value="1"/>
</dbReference>
<dbReference type="PROSITE" id="PS50977">
    <property type="entry name" value="HTH_TETR_2"/>
    <property type="match status" value="1"/>
</dbReference>
<keyword evidence="8" id="KW-1185">Reference proteome</keyword>
<dbReference type="RefSeq" id="WP_281884403.1">
    <property type="nucleotide sequence ID" value="NZ_BSDP01000001.1"/>
</dbReference>
<evidence type="ECO:0000313" key="8">
    <source>
        <dbReference type="Proteomes" id="UP001144396"/>
    </source>
</evidence>
<reference evidence="7" key="1">
    <citation type="submission" date="2022-12" db="EMBL/GenBank/DDBJ databases">
        <title>Reference genome sequencing for broad-spectrum identification of bacterial and archaeal isolates by mass spectrometry.</title>
        <authorList>
            <person name="Sekiguchi Y."/>
            <person name="Tourlousse D.M."/>
        </authorList>
    </citation>
    <scope>NUCLEOTIDE SEQUENCE</scope>
    <source>
        <strain evidence="7">14</strain>
    </source>
</reference>
<evidence type="ECO:0000256" key="4">
    <source>
        <dbReference type="ARBA" id="ARBA00023163"/>
    </source>
</evidence>
<keyword evidence="2" id="KW-0805">Transcription regulation</keyword>
<dbReference type="SUPFAM" id="SSF46689">
    <property type="entry name" value="Homeodomain-like"/>
    <property type="match status" value="1"/>
</dbReference>
<dbReference type="AlphaFoldDB" id="A0A9W6D1A6"/>
<keyword evidence="4" id="KW-0804">Transcription</keyword>
<dbReference type="Proteomes" id="UP001144396">
    <property type="component" value="Unassembled WGS sequence"/>
</dbReference>
<dbReference type="Pfam" id="PF13977">
    <property type="entry name" value="TetR_C_6"/>
    <property type="match status" value="1"/>
</dbReference>
<dbReference type="InterPro" id="IPR009057">
    <property type="entry name" value="Homeodomain-like_sf"/>
</dbReference>
<evidence type="ECO:0000313" key="7">
    <source>
        <dbReference type="EMBL" id="GLI27668.1"/>
    </source>
</evidence>
<dbReference type="Gene3D" id="1.10.357.10">
    <property type="entry name" value="Tetracycline Repressor, domain 2"/>
    <property type="match status" value="1"/>
</dbReference>
<evidence type="ECO:0000256" key="2">
    <source>
        <dbReference type="ARBA" id="ARBA00023015"/>
    </source>
</evidence>
<dbReference type="InterPro" id="IPR036271">
    <property type="entry name" value="Tet_transcr_reg_TetR-rel_C_sf"/>
</dbReference>
<feature type="domain" description="HTH tetR-type" evidence="6">
    <location>
        <begin position="15"/>
        <end position="75"/>
    </location>
</feature>
<sequence>MTRTLRRRAGRKSPEARGEQIQAAARALALDQGLSALTLRSIAARIDVTPALVSHYQPNMDALIAATFTSIVTEEVEEVAAMLAEQPTPTAGLAALLDTLLDAERDDVTVVWVEAWSMGRHSDALATAVRAEMDAWHDVLRALIEAGVAAREFETDAPDAVAWQLLGMIDGLNAQALVRWGDPGERGSMIGRAVEGMLGLTRGALAPATIRR</sequence>
<evidence type="ECO:0000256" key="1">
    <source>
        <dbReference type="ARBA" id="ARBA00022491"/>
    </source>
</evidence>
<keyword evidence="1" id="KW-0678">Repressor</keyword>
<dbReference type="PANTHER" id="PTHR30055">
    <property type="entry name" value="HTH-TYPE TRANSCRIPTIONAL REGULATOR RUTR"/>
    <property type="match status" value="1"/>
</dbReference>
<feature type="DNA-binding region" description="H-T-H motif" evidence="5">
    <location>
        <begin position="38"/>
        <end position="57"/>
    </location>
</feature>
<evidence type="ECO:0000259" key="6">
    <source>
        <dbReference type="PROSITE" id="PS50977"/>
    </source>
</evidence>
<protein>
    <recommendedName>
        <fullName evidence="6">HTH tetR-type domain-containing protein</fullName>
    </recommendedName>
</protein>
<dbReference type="InterPro" id="IPR050109">
    <property type="entry name" value="HTH-type_TetR-like_transc_reg"/>
</dbReference>